<evidence type="ECO:0000313" key="9">
    <source>
        <dbReference type="Proteomes" id="UP001614394"/>
    </source>
</evidence>
<organism evidence="8 9">
    <name type="scientific">Streptomyces fildesensis</name>
    <dbReference type="NCBI Taxonomy" id="375757"/>
    <lineage>
        <taxon>Bacteria</taxon>
        <taxon>Bacillati</taxon>
        <taxon>Actinomycetota</taxon>
        <taxon>Actinomycetes</taxon>
        <taxon>Kitasatosporales</taxon>
        <taxon>Streptomycetaceae</taxon>
        <taxon>Streptomyces</taxon>
    </lineage>
</organism>
<feature type="transmembrane region" description="Helical" evidence="7">
    <location>
        <begin position="32"/>
        <end position="54"/>
    </location>
</feature>
<evidence type="ECO:0000256" key="1">
    <source>
        <dbReference type="ARBA" id="ARBA00004651"/>
    </source>
</evidence>
<dbReference type="Proteomes" id="UP001614394">
    <property type="component" value="Unassembled WGS sequence"/>
</dbReference>
<gene>
    <name evidence="8" type="ORF">ACIGXA_28480</name>
</gene>
<dbReference type="Pfam" id="PF01899">
    <property type="entry name" value="MNHE"/>
    <property type="match status" value="1"/>
</dbReference>
<comment type="similarity">
    <text evidence="2">Belongs to the CPA3 antiporters (TC 2.A.63) subunit E family.</text>
</comment>
<dbReference type="EMBL" id="JBITYG010000009">
    <property type="protein sequence ID" value="MFI9104456.1"/>
    <property type="molecule type" value="Genomic_DNA"/>
</dbReference>
<protein>
    <submittedName>
        <fullName evidence="8">Na+/H+ antiporter subunit E</fullName>
    </submittedName>
</protein>
<feature type="transmembrane region" description="Helical" evidence="7">
    <location>
        <begin position="7"/>
        <end position="26"/>
    </location>
</feature>
<dbReference type="InterPro" id="IPR002758">
    <property type="entry name" value="Cation_antiport_E"/>
</dbReference>
<comment type="caution">
    <text evidence="8">The sequence shown here is derived from an EMBL/GenBank/DDBJ whole genome shotgun (WGS) entry which is preliminary data.</text>
</comment>
<keyword evidence="4 7" id="KW-0812">Transmembrane</keyword>
<evidence type="ECO:0000256" key="7">
    <source>
        <dbReference type="SAM" id="Phobius"/>
    </source>
</evidence>
<keyword evidence="6 7" id="KW-0472">Membrane</keyword>
<sequence>MRTLRGIEWPLVGWLVVVWVLLWGSITAANVVTGLVVAVVLCLVFPLPPLSLGLRIHPVGLVRFAALFLADLTLSGLRTAWQTLTPAPLPCAVLAVPLRCSGDLMLTATAIAVSAVPGSAVLEVQRSTATLFVHVMGSDIEEARDGVRRLEELVVRAFGTRAEIASLDEGGSS</sequence>
<dbReference type="PANTHER" id="PTHR34584:SF1">
    <property type="entry name" value="NA(+)_H(+) ANTIPORTER SUBUNIT E1"/>
    <property type="match status" value="1"/>
</dbReference>
<keyword evidence="5 7" id="KW-1133">Transmembrane helix</keyword>
<evidence type="ECO:0000256" key="2">
    <source>
        <dbReference type="ARBA" id="ARBA00006228"/>
    </source>
</evidence>
<evidence type="ECO:0000256" key="5">
    <source>
        <dbReference type="ARBA" id="ARBA00022989"/>
    </source>
</evidence>
<dbReference type="RefSeq" id="WP_399654751.1">
    <property type="nucleotide sequence ID" value="NZ_JBITYG010000009.1"/>
</dbReference>
<proteinExistence type="inferred from homology"/>
<keyword evidence="9" id="KW-1185">Reference proteome</keyword>
<evidence type="ECO:0000256" key="3">
    <source>
        <dbReference type="ARBA" id="ARBA00022475"/>
    </source>
</evidence>
<dbReference type="PANTHER" id="PTHR34584">
    <property type="entry name" value="NA(+)/H(+) ANTIPORTER SUBUNIT E1"/>
    <property type="match status" value="1"/>
</dbReference>
<dbReference type="NCBIfam" id="NF006521">
    <property type="entry name" value="PRK08965.1-5"/>
    <property type="match status" value="1"/>
</dbReference>
<evidence type="ECO:0000313" key="8">
    <source>
        <dbReference type="EMBL" id="MFI9104456.1"/>
    </source>
</evidence>
<evidence type="ECO:0000256" key="6">
    <source>
        <dbReference type="ARBA" id="ARBA00023136"/>
    </source>
</evidence>
<comment type="subcellular location">
    <subcellularLocation>
        <location evidence="1">Cell membrane</location>
        <topology evidence="1">Multi-pass membrane protein</topology>
    </subcellularLocation>
</comment>
<reference evidence="8 9" key="1">
    <citation type="submission" date="2024-10" db="EMBL/GenBank/DDBJ databases">
        <title>The Natural Products Discovery Center: Release of the First 8490 Sequenced Strains for Exploring Actinobacteria Biosynthetic Diversity.</title>
        <authorList>
            <person name="Kalkreuter E."/>
            <person name="Kautsar S.A."/>
            <person name="Yang D."/>
            <person name="Bader C.D."/>
            <person name="Teijaro C.N."/>
            <person name="Fluegel L."/>
            <person name="Davis C.M."/>
            <person name="Simpson J.R."/>
            <person name="Lauterbach L."/>
            <person name="Steele A.D."/>
            <person name="Gui C."/>
            <person name="Meng S."/>
            <person name="Li G."/>
            <person name="Viehrig K."/>
            <person name="Ye F."/>
            <person name="Su P."/>
            <person name="Kiefer A.F."/>
            <person name="Nichols A."/>
            <person name="Cepeda A.J."/>
            <person name="Yan W."/>
            <person name="Fan B."/>
            <person name="Jiang Y."/>
            <person name="Adhikari A."/>
            <person name="Zheng C.-J."/>
            <person name="Schuster L."/>
            <person name="Cowan T.M."/>
            <person name="Smanski M.J."/>
            <person name="Chevrette M.G."/>
            <person name="De Carvalho L.P.S."/>
            <person name="Shen B."/>
        </authorList>
    </citation>
    <scope>NUCLEOTIDE SEQUENCE [LARGE SCALE GENOMIC DNA]</scope>
    <source>
        <strain evidence="8 9">NPDC053399</strain>
    </source>
</reference>
<accession>A0ABW8CGF8</accession>
<evidence type="ECO:0000256" key="4">
    <source>
        <dbReference type="ARBA" id="ARBA00022692"/>
    </source>
</evidence>
<name>A0ABW8CGF8_9ACTN</name>
<keyword evidence="3" id="KW-1003">Cell membrane</keyword>